<sequence>MALDNFLSRMGLDTKLTDRYSEFTGPMHDQPLFYTYDPSASPHSHGISTKHHHSGAGHKSNAAMSALTLLAFLFFLHILQQCLKDHMINMSTPQVMIMTAGKKGEDNIAKTSHTSKIDKAGKSNDEINSQTEMSNLNKRKITDDKDAFENQNINGTPTKSLMKIKTEEHRPQNGAQKEKFFKNHGGRSPFSANFYDDTDY</sequence>
<name>A0A194QSM4_PAPMA</name>
<reference evidence="3 4" key="1">
    <citation type="journal article" date="2015" name="Nat. Commun.">
        <title>Outbred genome sequencing and CRISPR/Cas9 gene editing in butterflies.</title>
        <authorList>
            <person name="Li X."/>
            <person name="Fan D."/>
            <person name="Zhang W."/>
            <person name="Liu G."/>
            <person name="Zhang L."/>
            <person name="Zhao L."/>
            <person name="Fang X."/>
            <person name="Chen L."/>
            <person name="Dong Y."/>
            <person name="Chen Y."/>
            <person name="Ding Y."/>
            <person name="Zhao R."/>
            <person name="Feng M."/>
            <person name="Zhu Y."/>
            <person name="Feng Y."/>
            <person name="Jiang X."/>
            <person name="Zhu D."/>
            <person name="Xiang H."/>
            <person name="Feng X."/>
            <person name="Li S."/>
            <person name="Wang J."/>
            <person name="Zhang G."/>
            <person name="Kronforst M.R."/>
            <person name="Wang W."/>
        </authorList>
    </citation>
    <scope>NUCLEOTIDE SEQUENCE [LARGE SCALE GENOMIC DNA]</scope>
    <source>
        <strain evidence="3">Ya'a_city_454_Pm</strain>
        <tissue evidence="3">Whole body</tissue>
    </source>
</reference>
<keyword evidence="2" id="KW-0472">Membrane</keyword>
<gene>
    <name evidence="3" type="ORF">RR48_14280</name>
</gene>
<dbReference type="AlphaFoldDB" id="A0A194QSM4"/>
<protein>
    <submittedName>
        <fullName evidence="3">Uncharacterized protein</fullName>
    </submittedName>
</protein>
<dbReference type="EMBL" id="KQ461196">
    <property type="protein sequence ID" value="KPJ06541.1"/>
    <property type="molecule type" value="Genomic_DNA"/>
</dbReference>
<feature type="compositionally biased region" description="Polar residues" evidence="1">
    <location>
        <begin position="149"/>
        <end position="159"/>
    </location>
</feature>
<evidence type="ECO:0000256" key="2">
    <source>
        <dbReference type="SAM" id="Phobius"/>
    </source>
</evidence>
<evidence type="ECO:0000256" key="1">
    <source>
        <dbReference type="SAM" id="MobiDB-lite"/>
    </source>
</evidence>
<dbReference type="OrthoDB" id="7322084at2759"/>
<dbReference type="InParanoid" id="A0A194QSM4"/>
<feature type="transmembrane region" description="Helical" evidence="2">
    <location>
        <begin position="62"/>
        <end position="79"/>
    </location>
</feature>
<keyword evidence="2" id="KW-0812">Transmembrane</keyword>
<keyword evidence="2" id="KW-1133">Transmembrane helix</keyword>
<evidence type="ECO:0000313" key="3">
    <source>
        <dbReference type="EMBL" id="KPJ06541.1"/>
    </source>
</evidence>
<accession>A0A194QSM4</accession>
<dbReference type="KEGG" id="pmac:106719963"/>
<dbReference type="Proteomes" id="UP000053240">
    <property type="component" value="Unassembled WGS sequence"/>
</dbReference>
<proteinExistence type="predicted"/>
<feature type="compositionally biased region" description="Basic and acidic residues" evidence="1">
    <location>
        <begin position="164"/>
        <end position="181"/>
    </location>
</feature>
<keyword evidence="4" id="KW-1185">Reference proteome</keyword>
<feature type="region of interest" description="Disordered" evidence="1">
    <location>
        <begin position="148"/>
        <end position="200"/>
    </location>
</feature>
<organism evidence="3 4">
    <name type="scientific">Papilio machaon</name>
    <name type="common">Old World swallowtail butterfly</name>
    <dbReference type="NCBI Taxonomy" id="76193"/>
    <lineage>
        <taxon>Eukaryota</taxon>
        <taxon>Metazoa</taxon>
        <taxon>Ecdysozoa</taxon>
        <taxon>Arthropoda</taxon>
        <taxon>Hexapoda</taxon>
        <taxon>Insecta</taxon>
        <taxon>Pterygota</taxon>
        <taxon>Neoptera</taxon>
        <taxon>Endopterygota</taxon>
        <taxon>Lepidoptera</taxon>
        <taxon>Glossata</taxon>
        <taxon>Ditrysia</taxon>
        <taxon>Papilionoidea</taxon>
        <taxon>Papilionidae</taxon>
        <taxon>Papilioninae</taxon>
        <taxon>Papilio</taxon>
    </lineage>
</organism>
<evidence type="ECO:0000313" key="4">
    <source>
        <dbReference type="Proteomes" id="UP000053240"/>
    </source>
</evidence>